<sequence length="434" mass="48960">MLCLALLPQRLLAADGPVLQVLLNDAPPYRIIDDSTRPPRYSGIYVDIARTAAARAGVRLDFMQVPYARAFAMMQNGEGDLMLGPNRTPEREAYLLYLDPALPAEPKVFVVRQNGPVIARRDDLRGLRIATLRGAHYTADFDGDAALVRVPVVDYETALRMLGGGRVETAIMPEMRARWLLREQPGLRLAGYRIPYVFAQYTLAGKVRAGFSSWIEQFCGTYKPAEDIAEFLYDQFGIEVRSPDAPENLSPDLTSEIREYWRRVQDRRRGSRDDFGMMANRLAEHDSETCLTVLEQRKLGVGKSPLGYTSWWFTLDSAAWRMQSDIDPAVWLEIKHSPVISIDFLLKYLTFGPNRDQVAHSERSLASMLSGVILESLPNDLLEIVNKIRQESEGVSERVVQRRIRDAVDREKSKIGPVHMAGLDGANQSINDMF</sequence>
<evidence type="ECO:0000313" key="3">
    <source>
        <dbReference type="EMBL" id="MFC3675268.1"/>
    </source>
</evidence>
<protein>
    <submittedName>
        <fullName evidence="3">Substrate-binding periplasmic protein</fullName>
    </submittedName>
</protein>
<dbReference type="EMBL" id="JBHRYJ010000001">
    <property type="protein sequence ID" value="MFC3675268.1"/>
    <property type="molecule type" value="Genomic_DNA"/>
</dbReference>
<evidence type="ECO:0000256" key="1">
    <source>
        <dbReference type="ARBA" id="ARBA00022729"/>
    </source>
</evidence>
<gene>
    <name evidence="3" type="ORF">ACFOOQ_06925</name>
</gene>
<accession>A0ABV7VGF3</accession>
<dbReference type="Gene3D" id="3.40.190.10">
    <property type="entry name" value="Periplasmic binding protein-like II"/>
    <property type="match status" value="2"/>
</dbReference>
<evidence type="ECO:0000313" key="4">
    <source>
        <dbReference type="Proteomes" id="UP001595711"/>
    </source>
</evidence>
<evidence type="ECO:0000259" key="2">
    <source>
        <dbReference type="SMART" id="SM00062"/>
    </source>
</evidence>
<dbReference type="Proteomes" id="UP001595711">
    <property type="component" value="Unassembled WGS sequence"/>
</dbReference>
<organism evidence="3 4">
    <name type="scientific">Ferrovibrio xuzhouensis</name>
    <dbReference type="NCBI Taxonomy" id="1576914"/>
    <lineage>
        <taxon>Bacteria</taxon>
        <taxon>Pseudomonadati</taxon>
        <taxon>Pseudomonadota</taxon>
        <taxon>Alphaproteobacteria</taxon>
        <taxon>Rhodospirillales</taxon>
        <taxon>Rhodospirillaceae</taxon>
        <taxon>Ferrovibrio</taxon>
    </lineage>
</organism>
<dbReference type="Pfam" id="PF00497">
    <property type="entry name" value="SBP_bac_3"/>
    <property type="match status" value="1"/>
</dbReference>
<dbReference type="InterPro" id="IPR001638">
    <property type="entry name" value="Solute-binding_3/MltF_N"/>
</dbReference>
<keyword evidence="4" id="KW-1185">Reference proteome</keyword>
<feature type="domain" description="Solute-binding protein family 3/N-terminal" evidence="2">
    <location>
        <begin position="18"/>
        <end position="240"/>
    </location>
</feature>
<dbReference type="PANTHER" id="PTHR35936:SF25">
    <property type="entry name" value="ABC TRANSPORTER SUBSTRATE-BINDING PROTEIN"/>
    <property type="match status" value="1"/>
</dbReference>
<reference evidence="4" key="1">
    <citation type="journal article" date="2019" name="Int. J. Syst. Evol. Microbiol.">
        <title>The Global Catalogue of Microorganisms (GCM) 10K type strain sequencing project: providing services to taxonomists for standard genome sequencing and annotation.</title>
        <authorList>
            <consortium name="The Broad Institute Genomics Platform"/>
            <consortium name="The Broad Institute Genome Sequencing Center for Infectious Disease"/>
            <person name="Wu L."/>
            <person name="Ma J."/>
        </authorList>
    </citation>
    <scope>NUCLEOTIDE SEQUENCE [LARGE SCALE GENOMIC DNA]</scope>
    <source>
        <strain evidence="4">KCTC 42182</strain>
    </source>
</reference>
<name>A0ABV7VGF3_9PROT</name>
<keyword evidence="1" id="KW-0732">Signal</keyword>
<comment type="caution">
    <text evidence="3">The sequence shown here is derived from an EMBL/GenBank/DDBJ whole genome shotgun (WGS) entry which is preliminary data.</text>
</comment>
<proteinExistence type="predicted"/>
<dbReference type="RefSeq" id="WP_379723513.1">
    <property type="nucleotide sequence ID" value="NZ_JBHRYJ010000001.1"/>
</dbReference>
<dbReference type="SMART" id="SM00062">
    <property type="entry name" value="PBPb"/>
    <property type="match status" value="1"/>
</dbReference>
<dbReference type="SUPFAM" id="SSF53850">
    <property type="entry name" value="Periplasmic binding protein-like II"/>
    <property type="match status" value="1"/>
</dbReference>
<dbReference type="PANTHER" id="PTHR35936">
    <property type="entry name" value="MEMBRANE-BOUND LYTIC MUREIN TRANSGLYCOSYLASE F"/>
    <property type="match status" value="1"/>
</dbReference>